<feature type="region of interest" description="Disordered" evidence="1">
    <location>
        <begin position="62"/>
        <end position="83"/>
    </location>
</feature>
<comment type="caution">
    <text evidence="2">The sequence shown here is derived from an EMBL/GenBank/DDBJ whole genome shotgun (WGS) entry which is preliminary data.</text>
</comment>
<feature type="compositionally biased region" description="Basic and acidic residues" evidence="1">
    <location>
        <begin position="210"/>
        <end position="219"/>
    </location>
</feature>
<dbReference type="PANTHER" id="PTHR33095">
    <property type="entry name" value="OS07G0619500 PROTEIN"/>
    <property type="match status" value="1"/>
</dbReference>
<sequence length="345" mass="38105">MEVMIPSENLEFDFNSGKSSPKRFREYYFSAPTSPSQLSQFPDDLDDFFAAGNEDGRGVASAVPFDWEEKPGTPKSPVRVNNGDDFAFDVSQDRERASLSAEELFDGGVIKPLTPPPRMQLPQAAGVSESILTSPRKPISQTRKIVQGAFSPRHKSEERDPFAIAAENAAKEAAGPHRGRERGVSALSKSSSRRAARSLSPLRDGQYPWEEDREKEQQHNAENSSAPANFCSALSASTKGQKKWRLKDFFLFRSASEGRAADKDPLKKYTVAARHSSFRAIESPGSGSRRRGPVSAHELHYTVNRAVSEDLKKKTFLPYKQGIVGRLAFNPTVHALANGFGFSRK</sequence>
<protein>
    <submittedName>
        <fullName evidence="2">Uncharacterized protein</fullName>
    </submittedName>
</protein>
<dbReference type="EMBL" id="JACGWO010000002">
    <property type="protein sequence ID" value="KAK4434460.1"/>
    <property type="molecule type" value="Genomic_DNA"/>
</dbReference>
<dbReference type="Pfam" id="PF07816">
    <property type="entry name" value="DUF1645"/>
    <property type="match status" value="1"/>
</dbReference>
<dbReference type="InterPro" id="IPR012442">
    <property type="entry name" value="DUF1645_plant"/>
</dbReference>
<proteinExistence type="predicted"/>
<organism evidence="2 3">
    <name type="scientific">Sesamum alatum</name>
    <dbReference type="NCBI Taxonomy" id="300844"/>
    <lineage>
        <taxon>Eukaryota</taxon>
        <taxon>Viridiplantae</taxon>
        <taxon>Streptophyta</taxon>
        <taxon>Embryophyta</taxon>
        <taxon>Tracheophyta</taxon>
        <taxon>Spermatophyta</taxon>
        <taxon>Magnoliopsida</taxon>
        <taxon>eudicotyledons</taxon>
        <taxon>Gunneridae</taxon>
        <taxon>Pentapetalae</taxon>
        <taxon>asterids</taxon>
        <taxon>lamiids</taxon>
        <taxon>Lamiales</taxon>
        <taxon>Pedaliaceae</taxon>
        <taxon>Sesamum</taxon>
    </lineage>
</organism>
<reference evidence="2" key="1">
    <citation type="submission" date="2020-06" db="EMBL/GenBank/DDBJ databases">
        <authorList>
            <person name="Li T."/>
            <person name="Hu X."/>
            <person name="Zhang T."/>
            <person name="Song X."/>
            <person name="Zhang H."/>
            <person name="Dai N."/>
            <person name="Sheng W."/>
            <person name="Hou X."/>
            <person name="Wei L."/>
        </authorList>
    </citation>
    <scope>NUCLEOTIDE SEQUENCE</scope>
    <source>
        <strain evidence="2">3651</strain>
        <tissue evidence="2">Leaf</tissue>
    </source>
</reference>
<evidence type="ECO:0000313" key="2">
    <source>
        <dbReference type="EMBL" id="KAK4434460.1"/>
    </source>
</evidence>
<keyword evidence="3" id="KW-1185">Reference proteome</keyword>
<dbReference type="AlphaFoldDB" id="A0AAE1YPX5"/>
<feature type="compositionally biased region" description="Low complexity" evidence="1">
    <location>
        <begin position="163"/>
        <end position="173"/>
    </location>
</feature>
<evidence type="ECO:0000256" key="1">
    <source>
        <dbReference type="SAM" id="MobiDB-lite"/>
    </source>
</evidence>
<gene>
    <name evidence="2" type="ORF">Salat_0608800</name>
</gene>
<dbReference type="PANTHER" id="PTHR33095:SF81">
    <property type="entry name" value="OS07G0619500 PROTEIN"/>
    <property type="match status" value="1"/>
</dbReference>
<dbReference type="Proteomes" id="UP001293254">
    <property type="component" value="Unassembled WGS sequence"/>
</dbReference>
<evidence type="ECO:0000313" key="3">
    <source>
        <dbReference type="Proteomes" id="UP001293254"/>
    </source>
</evidence>
<accession>A0AAE1YPX5</accession>
<reference evidence="2" key="2">
    <citation type="journal article" date="2024" name="Plant">
        <title>Genomic evolution and insights into agronomic trait innovations of Sesamum species.</title>
        <authorList>
            <person name="Miao H."/>
            <person name="Wang L."/>
            <person name="Qu L."/>
            <person name="Liu H."/>
            <person name="Sun Y."/>
            <person name="Le M."/>
            <person name="Wang Q."/>
            <person name="Wei S."/>
            <person name="Zheng Y."/>
            <person name="Lin W."/>
            <person name="Duan Y."/>
            <person name="Cao H."/>
            <person name="Xiong S."/>
            <person name="Wang X."/>
            <person name="Wei L."/>
            <person name="Li C."/>
            <person name="Ma Q."/>
            <person name="Ju M."/>
            <person name="Zhao R."/>
            <person name="Li G."/>
            <person name="Mu C."/>
            <person name="Tian Q."/>
            <person name="Mei H."/>
            <person name="Zhang T."/>
            <person name="Gao T."/>
            <person name="Zhang H."/>
        </authorList>
    </citation>
    <scope>NUCLEOTIDE SEQUENCE</scope>
    <source>
        <strain evidence="2">3651</strain>
    </source>
</reference>
<feature type="region of interest" description="Disordered" evidence="1">
    <location>
        <begin position="108"/>
        <end position="226"/>
    </location>
</feature>
<name>A0AAE1YPX5_9LAMI</name>